<accession>A0AAD8PK95</accession>
<dbReference type="AlphaFoldDB" id="A0AAD8PK95"/>
<gene>
    <name evidence="2" type="ORF">LY79DRAFT_675009</name>
</gene>
<proteinExistence type="predicted"/>
<sequence>MTRGEEEPSIRGETIEYRDEEEESTTESIRRHELREAVQRTYVKIPAGYEKFINPRIWTIYSLEQVPVDIERIDALNTVICGRIAEYTADNKYGQQLWSDLAEDFDEWTGEDFENADKGLIKKFRDFLVTNGVYVNKTQRGTVASRVYNAIKQEEYDVWDEKRIADVIKMNQAFRERMNNKDFAENVTDSYVCTFKIPMKTPPSSEESAVAAVNNPAEARSSLNTRQSSYNNPDFVTSTARDSHQYTRQRETTIPPVQSLELTDLIKLYSDDTESKYGGNAYDTIDLKLPVFYDLCASVGITNN</sequence>
<evidence type="ECO:0000256" key="1">
    <source>
        <dbReference type="SAM" id="MobiDB-lite"/>
    </source>
</evidence>
<dbReference type="GeneID" id="85448627"/>
<feature type="compositionally biased region" description="Basic and acidic residues" evidence="1">
    <location>
        <begin position="1"/>
        <end position="17"/>
    </location>
</feature>
<keyword evidence="3" id="KW-1185">Reference proteome</keyword>
<evidence type="ECO:0000313" key="2">
    <source>
        <dbReference type="EMBL" id="KAK1566022.1"/>
    </source>
</evidence>
<reference evidence="2" key="1">
    <citation type="submission" date="2021-06" db="EMBL/GenBank/DDBJ databases">
        <title>Comparative genomics, transcriptomics and evolutionary studies reveal genomic signatures of adaptation to plant cell wall in hemibiotrophic fungi.</title>
        <authorList>
            <consortium name="DOE Joint Genome Institute"/>
            <person name="Baroncelli R."/>
            <person name="Diaz J.F."/>
            <person name="Benocci T."/>
            <person name="Peng M."/>
            <person name="Battaglia E."/>
            <person name="Haridas S."/>
            <person name="Andreopoulos W."/>
            <person name="Labutti K."/>
            <person name="Pangilinan J."/>
            <person name="Floch G.L."/>
            <person name="Makela M.R."/>
            <person name="Henrissat B."/>
            <person name="Grigoriev I.V."/>
            <person name="Crouch J.A."/>
            <person name="De Vries R.P."/>
            <person name="Sukno S.A."/>
            <person name="Thon M.R."/>
        </authorList>
    </citation>
    <scope>NUCLEOTIDE SEQUENCE</scope>
    <source>
        <strain evidence="2">CBS 125086</strain>
    </source>
</reference>
<feature type="region of interest" description="Disordered" evidence="1">
    <location>
        <begin position="220"/>
        <end position="252"/>
    </location>
</feature>
<feature type="region of interest" description="Disordered" evidence="1">
    <location>
        <begin position="1"/>
        <end position="30"/>
    </location>
</feature>
<dbReference type="RefSeq" id="XP_060407260.1">
    <property type="nucleotide sequence ID" value="XM_060564387.1"/>
</dbReference>
<evidence type="ECO:0000313" key="3">
    <source>
        <dbReference type="Proteomes" id="UP001230504"/>
    </source>
</evidence>
<dbReference type="EMBL" id="JAHLJV010000170">
    <property type="protein sequence ID" value="KAK1566022.1"/>
    <property type="molecule type" value="Genomic_DNA"/>
</dbReference>
<organism evidence="2 3">
    <name type="scientific">Colletotrichum navitas</name>
    <dbReference type="NCBI Taxonomy" id="681940"/>
    <lineage>
        <taxon>Eukaryota</taxon>
        <taxon>Fungi</taxon>
        <taxon>Dikarya</taxon>
        <taxon>Ascomycota</taxon>
        <taxon>Pezizomycotina</taxon>
        <taxon>Sordariomycetes</taxon>
        <taxon>Hypocreomycetidae</taxon>
        <taxon>Glomerellales</taxon>
        <taxon>Glomerellaceae</taxon>
        <taxon>Colletotrichum</taxon>
        <taxon>Colletotrichum graminicola species complex</taxon>
    </lineage>
</organism>
<dbReference type="Proteomes" id="UP001230504">
    <property type="component" value="Unassembled WGS sequence"/>
</dbReference>
<feature type="compositionally biased region" description="Polar residues" evidence="1">
    <location>
        <begin position="221"/>
        <end position="240"/>
    </location>
</feature>
<feature type="compositionally biased region" description="Basic and acidic residues" evidence="1">
    <location>
        <begin position="241"/>
        <end position="251"/>
    </location>
</feature>
<comment type="caution">
    <text evidence="2">The sequence shown here is derived from an EMBL/GenBank/DDBJ whole genome shotgun (WGS) entry which is preliminary data.</text>
</comment>
<name>A0AAD8PK95_9PEZI</name>
<protein>
    <submittedName>
        <fullName evidence="2">Uncharacterized protein</fullName>
    </submittedName>
</protein>